<sequence>MRYLKYVTSLVVALLAFSFVSAQEAGIRFFKGTFAEALAEAQRQNKPLFVDFYATWCVPCKKMEKTIFTQPEVGKFFNEKFVNLQMDAEAPENVEIAKKYKVEAFPTLGIIAPDGKAIQINVGFMKAEELLEMGKTAIGEVKGFEELYKEHRAQPNDLKIQQELLTIAPRFLTTQDGMDAEKWVVRVRKLYKDYLAKKMADNSLINKKDYLIISNLGGDDADEVARVVEYINSNLDAWIAAVGEPAAYYVIEKNDERMLDLVKKGDESYKTYLEKIRTDYKKAYDVIKFKTVTPYQKSVDYYGALFAIYKNKDVPQYIKLMSSYLNGLGEDANAADYGIAAQSLYNAAGKKLTAADHKQAIAWLQKAIPNETTLMNKINFLVMVGDSYRELKDYKQAREYYNQAYGESLQMGAAEQAQQMIQASVVYKLSTLELLEK</sequence>
<dbReference type="PROSITE" id="PS51352">
    <property type="entry name" value="THIOREDOXIN_2"/>
    <property type="match status" value="1"/>
</dbReference>
<protein>
    <recommendedName>
        <fullName evidence="3">Thioredoxin domain-containing protein</fullName>
    </recommendedName>
</protein>
<dbReference type="PANTHER" id="PTHR32234">
    <property type="entry name" value="THIOL:DISULFIDE INTERCHANGE PROTEIN DSBD"/>
    <property type="match status" value="1"/>
</dbReference>
<dbReference type="Pfam" id="PF13899">
    <property type="entry name" value="Thioredoxin_7"/>
    <property type="match status" value="1"/>
</dbReference>
<reference evidence="5" key="1">
    <citation type="journal article" date="2019" name="Int. J. Syst. Evol. Microbiol.">
        <title>The Global Catalogue of Microorganisms (GCM) 10K type strain sequencing project: providing services to taxonomists for standard genome sequencing and annotation.</title>
        <authorList>
            <consortium name="The Broad Institute Genomics Platform"/>
            <consortium name="The Broad Institute Genome Sequencing Center for Infectious Disease"/>
            <person name="Wu L."/>
            <person name="Ma J."/>
        </authorList>
    </citation>
    <scope>NUCLEOTIDE SEQUENCE [LARGE SCALE GENOMIC DNA]</scope>
    <source>
        <strain evidence="5">JCM 30531</strain>
    </source>
</reference>
<dbReference type="SUPFAM" id="SSF52833">
    <property type="entry name" value="Thioredoxin-like"/>
    <property type="match status" value="1"/>
</dbReference>
<organism evidence="4 5">
    <name type="scientific">Porphyromonas pasteri</name>
    <dbReference type="NCBI Taxonomy" id="1583331"/>
    <lineage>
        <taxon>Bacteria</taxon>
        <taxon>Pseudomonadati</taxon>
        <taxon>Bacteroidota</taxon>
        <taxon>Bacteroidia</taxon>
        <taxon>Bacteroidales</taxon>
        <taxon>Porphyromonadaceae</taxon>
        <taxon>Porphyromonas</taxon>
    </lineage>
</organism>
<feature type="domain" description="Thioredoxin" evidence="3">
    <location>
        <begin position="8"/>
        <end position="139"/>
    </location>
</feature>
<dbReference type="InterPro" id="IPR036249">
    <property type="entry name" value="Thioredoxin-like_sf"/>
</dbReference>
<evidence type="ECO:0000256" key="2">
    <source>
        <dbReference type="SAM" id="SignalP"/>
    </source>
</evidence>
<dbReference type="InterPro" id="IPR017937">
    <property type="entry name" value="Thioredoxin_CS"/>
</dbReference>
<dbReference type="Gene3D" id="1.25.40.10">
    <property type="entry name" value="Tetratricopeptide repeat domain"/>
    <property type="match status" value="1"/>
</dbReference>
<proteinExistence type="predicted"/>
<keyword evidence="1" id="KW-0676">Redox-active center</keyword>
<dbReference type="InterPro" id="IPR013766">
    <property type="entry name" value="Thioredoxin_domain"/>
</dbReference>
<evidence type="ECO:0000313" key="4">
    <source>
        <dbReference type="EMBL" id="GGM51310.1"/>
    </source>
</evidence>
<evidence type="ECO:0000259" key="3">
    <source>
        <dbReference type="PROSITE" id="PS51352"/>
    </source>
</evidence>
<feature type="chain" id="PRO_5046102139" description="Thioredoxin domain-containing protein" evidence="2">
    <location>
        <begin position="23"/>
        <end position="437"/>
    </location>
</feature>
<evidence type="ECO:0000313" key="5">
    <source>
        <dbReference type="Proteomes" id="UP000653477"/>
    </source>
</evidence>
<dbReference type="RefSeq" id="WP_044115095.1">
    <property type="nucleotide sequence ID" value="NZ_BMPU01000002.1"/>
</dbReference>
<keyword evidence="2" id="KW-0732">Signal</keyword>
<gene>
    <name evidence="4" type="ORF">GCM10007088_07360</name>
</gene>
<keyword evidence="5" id="KW-1185">Reference proteome</keyword>
<evidence type="ECO:0000256" key="1">
    <source>
        <dbReference type="ARBA" id="ARBA00023284"/>
    </source>
</evidence>
<dbReference type="Proteomes" id="UP000653477">
    <property type="component" value="Unassembled WGS sequence"/>
</dbReference>
<name>A0ABQ2H7F1_9PORP</name>
<dbReference type="EMBL" id="BMPU01000002">
    <property type="protein sequence ID" value="GGM51310.1"/>
    <property type="molecule type" value="Genomic_DNA"/>
</dbReference>
<dbReference type="InterPro" id="IPR011990">
    <property type="entry name" value="TPR-like_helical_dom_sf"/>
</dbReference>
<dbReference type="PANTHER" id="PTHR32234:SF0">
    <property type="entry name" value="THIOL:DISULFIDE INTERCHANGE PROTEIN DSBD"/>
    <property type="match status" value="1"/>
</dbReference>
<feature type="signal peptide" evidence="2">
    <location>
        <begin position="1"/>
        <end position="22"/>
    </location>
</feature>
<dbReference type="Gene3D" id="3.40.30.10">
    <property type="entry name" value="Glutaredoxin"/>
    <property type="match status" value="1"/>
</dbReference>
<dbReference type="SUPFAM" id="SSF48452">
    <property type="entry name" value="TPR-like"/>
    <property type="match status" value="1"/>
</dbReference>
<comment type="caution">
    <text evidence="4">The sequence shown here is derived from an EMBL/GenBank/DDBJ whole genome shotgun (WGS) entry which is preliminary data.</text>
</comment>
<dbReference type="PROSITE" id="PS00194">
    <property type="entry name" value="THIOREDOXIN_1"/>
    <property type="match status" value="1"/>
</dbReference>
<accession>A0ABQ2H7F1</accession>